<keyword evidence="2" id="KW-1185">Reference proteome</keyword>
<organism evidence="1 2">
    <name type="scientific">Spirodela intermedia</name>
    <name type="common">Intermediate duckweed</name>
    <dbReference type="NCBI Taxonomy" id="51605"/>
    <lineage>
        <taxon>Eukaryota</taxon>
        <taxon>Viridiplantae</taxon>
        <taxon>Streptophyta</taxon>
        <taxon>Embryophyta</taxon>
        <taxon>Tracheophyta</taxon>
        <taxon>Spermatophyta</taxon>
        <taxon>Magnoliopsida</taxon>
        <taxon>Liliopsida</taxon>
        <taxon>Araceae</taxon>
        <taxon>Lemnoideae</taxon>
        <taxon>Spirodela</taxon>
    </lineage>
</organism>
<accession>A0ABN7EA93</accession>
<evidence type="ECO:0000313" key="1">
    <source>
        <dbReference type="EMBL" id="CAA6674806.1"/>
    </source>
</evidence>
<gene>
    <name evidence="1" type="ORF">SI7747_UN021164</name>
</gene>
<dbReference type="EMBL" id="CACRZD030000152">
    <property type="protein sequence ID" value="CAA6674806.1"/>
    <property type="molecule type" value="Genomic_DNA"/>
</dbReference>
<name>A0ABN7EA93_SPIIN</name>
<sequence length="55" mass="6537">MTTPCPTISWPLMTWKGSDAHYTLKRWRLISYLFLRVYDHSLPHTWLATDDVEGE</sequence>
<dbReference type="Proteomes" id="UP001189122">
    <property type="component" value="Unassembled WGS sequence"/>
</dbReference>
<protein>
    <submittedName>
        <fullName evidence="1">Uncharacterized protein</fullName>
    </submittedName>
</protein>
<reference evidence="2" key="1">
    <citation type="journal article" date="2020" name="Sci. Rep.">
        <title>Chromosome-scale genome assembly for the duckweed Spirodela intermedia, integrating cytogenetic maps, PacBio and Oxford Nanopore libraries.</title>
        <authorList>
            <person name="Hoang P.T.N."/>
            <person name="Fiebig A."/>
            <person name="Novak P."/>
            <person name="Macas J."/>
            <person name="Cao H.X."/>
            <person name="Stepanenko A."/>
            <person name="Chen G."/>
            <person name="Borisjuk N."/>
            <person name="Scholz U."/>
            <person name="Schubert I."/>
        </authorList>
    </citation>
    <scope>NUCLEOTIDE SEQUENCE [LARGE SCALE GENOMIC DNA]</scope>
</reference>
<evidence type="ECO:0000313" key="2">
    <source>
        <dbReference type="Proteomes" id="UP001189122"/>
    </source>
</evidence>
<proteinExistence type="predicted"/>
<comment type="caution">
    <text evidence="1">The sequence shown here is derived from an EMBL/GenBank/DDBJ whole genome shotgun (WGS) entry which is preliminary data.</text>
</comment>